<evidence type="ECO:0000256" key="1">
    <source>
        <dbReference type="SAM" id="MobiDB-lite"/>
    </source>
</evidence>
<evidence type="ECO:0000313" key="3">
    <source>
        <dbReference type="Proteomes" id="UP000551353"/>
    </source>
</evidence>
<accession>A0ABR6IPQ5</accession>
<dbReference type="EMBL" id="JACIFX010000004">
    <property type="protein sequence ID" value="MBB4229869.1"/>
    <property type="molecule type" value="Genomic_DNA"/>
</dbReference>
<protein>
    <submittedName>
        <fullName evidence="2">Uncharacterized protein</fullName>
    </submittedName>
</protein>
<keyword evidence="3" id="KW-1185">Reference proteome</keyword>
<dbReference type="Proteomes" id="UP000551353">
    <property type="component" value="Unassembled WGS sequence"/>
</dbReference>
<feature type="region of interest" description="Disordered" evidence="1">
    <location>
        <begin position="18"/>
        <end position="57"/>
    </location>
</feature>
<evidence type="ECO:0000313" key="2">
    <source>
        <dbReference type="EMBL" id="MBB4229869.1"/>
    </source>
</evidence>
<dbReference type="RefSeq" id="WP_156890797.1">
    <property type="nucleotide sequence ID" value="NZ_JACIFX010000004.1"/>
</dbReference>
<feature type="compositionally biased region" description="Basic and acidic residues" evidence="1">
    <location>
        <begin position="35"/>
        <end position="57"/>
    </location>
</feature>
<comment type="caution">
    <text evidence="2">The sequence shown here is derived from an EMBL/GenBank/DDBJ whole genome shotgun (WGS) entry which is preliminary data.</text>
</comment>
<reference evidence="2 3" key="1">
    <citation type="submission" date="2020-08" db="EMBL/GenBank/DDBJ databases">
        <title>Genomic Encyclopedia of Type Strains, Phase IV (KMG-V): Genome sequencing to study the core and pangenomes of soil and plant-associated prokaryotes.</title>
        <authorList>
            <person name="Whitman W."/>
        </authorList>
    </citation>
    <scope>NUCLEOTIDE SEQUENCE [LARGE SCALE GENOMIC DNA]</scope>
    <source>
        <strain evidence="2 3">SEMIA 4087</strain>
    </source>
</reference>
<sequence>MKCYPILGQRELEFSGVKAQHGGGADEPFISEIGTEGRRPRRQDWPACPRPRDDDKDRRHVFSETWFSTILSYRHQLNTLRQAVKFIEKRKQERQRVPAPGSAHSTVRPTRVEFVFTE</sequence>
<proteinExistence type="predicted"/>
<organism evidence="2 3">
    <name type="scientific">Rhizobium mongolense</name>
    <dbReference type="NCBI Taxonomy" id="57676"/>
    <lineage>
        <taxon>Bacteria</taxon>
        <taxon>Pseudomonadati</taxon>
        <taxon>Pseudomonadota</taxon>
        <taxon>Alphaproteobacteria</taxon>
        <taxon>Hyphomicrobiales</taxon>
        <taxon>Rhizobiaceae</taxon>
        <taxon>Rhizobium/Agrobacterium group</taxon>
        <taxon>Rhizobium</taxon>
    </lineage>
</organism>
<name>A0ABR6IPQ5_9HYPH</name>
<gene>
    <name evidence="2" type="ORF">GGD56_003720</name>
</gene>